<protein>
    <submittedName>
        <fullName evidence="4">Anti-sigma regulatory factor (Ser/Thr protein kinase)</fullName>
    </submittedName>
</protein>
<feature type="compositionally biased region" description="Pro residues" evidence="2">
    <location>
        <begin position="82"/>
        <end position="96"/>
    </location>
</feature>
<keyword evidence="1" id="KW-0723">Serine/threonine-protein kinase</keyword>
<name>A0A1G7TMD0_9ACTN</name>
<dbReference type="InterPro" id="IPR003594">
    <property type="entry name" value="HATPase_dom"/>
</dbReference>
<reference evidence="4 5" key="1">
    <citation type="submission" date="2016-10" db="EMBL/GenBank/DDBJ databases">
        <authorList>
            <person name="de Groot N.N."/>
        </authorList>
    </citation>
    <scope>NUCLEOTIDE SEQUENCE [LARGE SCALE GENOMIC DNA]</scope>
    <source>
        <strain evidence="4 5">CGMCC 4.1859</strain>
    </source>
</reference>
<evidence type="ECO:0000256" key="2">
    <source>
        <dbReference type="SAM" id="MobiDB-lite"/>
    </source>
</evidence>
<dbReference type="Pfam" id="PF13581">
    <property type="entry name" value="HATPase_c_2"/>
    <property type="match status" value="1"/>
</dbReference>
<feature type="compositionally biased region" description="Polar residues" evidence="2">
    <location>
        <begin position="1"/>
        <end position="15"/>
    </location>
</feature>
<dbReference type="GO" id="GO:0004674">
    <property type="term" value="F:protein serine/threonine kinase activity"/>
    <property type="evidence" value="ECO:0007669"/>
    <property type="project" value="UniProtKB-KW"/>
</dbReference>
<evidence type="ECO:0000259" key="3">
    <source>
        <dbReference type="Pfam" id="PF13581"/>
    </source>
</evidence>
<proteinExistence type="predicted"/>
<sequence length="233" mass="24176">MATVTDGQPRSSARTSAAAGEQPAPAPGAPDRARALFVPRAGAPREAPDGGPEKPRQRRPLPPPALPDAAAAPLRASAASPPVKPMAPTRPHPPGDSPLRFTVPAHASRAAQVRRRVTEHLARLALPEDLSDSVVLATDELFANAVTHTGIRVHDTVTLTVELIRGAVRVMVADPSPVPPLPRTVDDGAESGRGLAIVSVLADAWGIAPAEPGKPGKRVWFTLARPTAPEGTP</sequence>
<dbReference type="SUPFAM" id="SSF55874">
    <property type="entry name" value="ATPase domain of HSP90 chaperone/DNA topoisomerase II/histidine kinase"/>
    <property type="match status" value="1"/>
</dbReference>
<dbReference type="PANTHER" id="PTHR35526">
    <property type="entry name" value="ANTI-SIGMA-F FACTOR RSBW-RELATED"/>
    <property type="match status" value="1"/>
</dbReference>
<dbReference type="Proteomes" id="UP000198614">
    <property type="component" value="Unassembled WGS sequence"/>
</dbReference>
<dbReference type="EMBL" id="FNAX01000018">
    <property type="protein sequence ID" value="SDG36174.1"/>
    <property type="molecule type" value="Genomic_DNA"/>
</dbReference>
<dbReference type="InterPro" id="IPR050267">
    <property type="entry name" value="Anti-sigma-factor_SerPK"/>
</dbReference>
<accession>A0A1G7TMD0</accession>
<gene>
    <name evidence="4" type="ORF">SAMN05216260_11872</name>
</gene>
<dbReference type="PANTHER" id="PTHR35526:SF3">
    <property type="entry name" value="ANTI-SIGMA-F FACTOR RSBW"/>
    <property type="match status" value="1"/>
</dbReference>
<keyword evidence="4" id="KW-0808">Transferase</keyword>
<evidence type="ECO:0000256" key="1">
    <source>
        <dbReference type="ARBA" id="ARBA00022527"/>
    </source>
</evidence>
<dbReference type="AlphaFoldDB" id="A0A1G7TMD0"/>
<organism evidence="4 5">
    <name type="scientific">Streptomyces griseoaurantiacus</name>
    <dbReference type="NCBI Taxonomy" id="68213"/>
    <lineage>
        <taxon>Bacteria</taxon>
        <taxon>Bacillati</taxon>
        <taxon>Actinomycetota</taxon>
        <taxon>Actinomycetes</taxon>
        <taxon>Kitasatosporales</taxon>
        <taxon>Streptomycetaceae</taxon>
        <taxon>Streptomyces</taxon>
        <taxon>Streptomyces aurantiacus group</taxon>
    </lineage>
</organism>
<dbReference type="InterPro" id="IPR036890">
    <property type="entry name" value="HATPase_C_sf"/>
</dbReference>
<evidence type="ECO:0000313" key="5">
    <source>
        <dbReference type="Proteomes" id="UP000198614"/>
    </source>
</evidence>
<feature type="region of interest" description="Disordered" evidence="2">
    <location>
        <begin position="1"/>
        <end position="101"/>
    </location>
</feature>
<feature type="domain" description="Histidine kinase/HSP90-like ATPase" evidence="3">
    <location>
        <begin position="104"/>
        <end position="221"/>
    </location>
</feature>
<keyword evidence="4" id="KW-0418">Kinase</keyword>
<dbReference type="CDD" id="cd16936">
    <property type="entry name" value="HATPase_RsbW-like"/>
    <property type="match status" value="1"/>
</dbReference>
<feature type="compositionally biased region" description="Basic and acidic residues" evidence="2">
    <location>
        <begin position="46"/>
        <end position="55"/>
    </location>
</feature>
<dbReference type="Gene3D" id="3.30.565.10">
    <property type="entry name" value="Histidine kinase-like ATPase, C-terminal domain"/>
    <property type="match status" value="1"/>
</dbReference>
<feature type="compositionally biased region" description="Low complexity" evidence="2">
    <location>
        <begin position="67"/>
        <end position="81"/>
    </location>
</feature>
<evidence type="ECO:0000313" key="4">
    <source>
        <dbReference type="EMBL" id="SDG36174.1"/>
    </source>
</evidence>